<dbReference type="InterPro" id="IPR001841">
    <property type="entry name" value="Znf_RING"/>
</dbReference>
<keyword evidence="7" id="KW-1185">Reference proteome</keyword>
<dbReference type="SMART" id="SM00184">
    <property type="entry name" value="RING"/>
    <property type="match status" value="1"/>
</dbReference>
<evidence type="ECO:0000256" key="3">
    <source>
        <dbReference type="ARBA" id="ARBA00022833"/>
    </source>
</evidence>
<dbReference type="PROSITE" id="PS00518">
    <property type="entry name" value="ZF_RING_1"/>
    <property type="match status" value="1"/>
</dbReference>
<feature type="domain" description="RING-type" evidence="5">
    <location>
        <begin position="368"/>
        <end position="400"/>
    </location>
</feature>
<dbReference type="AlphaFoldDB" id="A0A9P5JVX8"/>
<evidence type="ECO:0000259" key="5">
    <source>
        <dbReference type="PROSITE" id="PS50089"/>
    </source>
</evidence>
<protein>
    <recommendedName>
        <fullName evidence="5">RING-type domain-containing protein</fullName>
    </recommendedName>
</protein>
<dbReference type="EMBL" id="WHVB01000042">
    <property type="protein sequence ID" value="KAF8466278.1"/>
    <property type="molecule type" value="Genomic_DNA"/>
</dbReference>
<feature type="non-terminal residue" evidence="6">
    <location>
        <position position="1"/>
    </location>
</feature>
<organism evidence="6 7">
    <name type="scientific">Russula ochroleuca</name>
    <dbReference type="NCBI Taxonomy" id="152965"/>
    <lineage>
        <taxon>Eukaryota</taxon>
        <taxon>Fungi</taxon>
        <taxon>Dikarya</taxon>
        <taxon>Basidiomycota</taxon>
        <taxon>Agaricomycotina</taxon>
        <taxon>Agaricomycetes</taxon>
        <taxon>Russulales</taxon>
        <taxon>Russulaceae</taxon>
        <taxon>Russula</taxon>
    </lineage>
</organism>
<dbReference type="OrthoDB" id="428577at2759"/>
<dbReference type="Gene3D" id="3.30.40.10">
    <property type="entry name" value="Zinc/RING finger domain, C3HC4 (zinc finger)"/>
    <property type="match status" value="1"/>
</dbReference>
<evidence type="ECO:0000313" key="7">
    <source>
        <dbReference type="Proteomes" id="UP000759537"/>
    </source>
</evidence>
<dbReference type="GO" id="GO:0008270">
    <property type="term" value="F:zinc ion binding"/>
    <property type="evidence" value="ECO:0007669"/>
    <property type="project" value="UniProtKB-KW"/>
</dbReference>
<dbReference type="InterPro" id="IPR013083">
    <property type="entry name" value="Znf_RING/FYVE/PHD"/>
</dbReference>
<dbReference type="Proteomes" id="UP000759537">
    <property type="component" value="Unassembled WGS sequence"/>
</dbReference>
<reference evidence="6" key="1">
    <citation type="submission" date="2019-10" db="EMBL/GenBank/DDBJ databases">
        <authorList>
            <consortium name="DOE Joint Genome Institute"/>
            <person name="Kuo A."/>
            <person name="Miyauchi S."/>
            <person name="Kiss E."/>
            <person name="Drula E."/>
            <person name="Kohler A."/>
            <person name="Sanchez-Garcia M."/>
            <person name="Andreopoulos B."/>
            <person name="Barry K.W."/>
            <person name="Bonito G."/>
            <person name="Buee M."/>
            <person name="Carver A."/>
            <person name="Chen C."/>
            <person name="Cichocki N."/>
            <person name="Clum A."/>
            <person name="Culley D."/>
            <person name="Crous P.W."/>
            <person name="Fauchery L."/>
            <person name="Girlanda M."/>
            <person name="Hayes R."/>
            <person name="Keri Z."/>
            <person name="LaButti K."/>
            <person name="Lipzen A."/>
            <person name="Lombard V."/>
            <person name="Magnuson J."/>
            <person name="Maillard F."/>
            <person name="Morin E."/>
            <person name="Murat C."/>
            <person name="Nolan M."/>
            <person name="Ohm R."/>
            <person name="Pangilinan J."/>
            <person name="Pereira M."/>
            <person name="Perotto S."/>
            <person name="Peter M."/>
            <person name="Riley R."/>
            <person name="Sitrit Y."/>
            <person name="Stielow B."/>
            <person name="Szollosi G."/>
            <person name="Zifcakova L."/>
            <person name="Stursova M."/>
            <person name="Spatafora J.W."/>
            <person name="Tedersoo L."/>
            <person name="Vaario L.-M."/>
            <person name="Yamada A."/>
            <person name="Yan M."/>
            <person name="Wang P."/>
            <person name="Xu J."/>
            <person name="Bruns T."/>
            <person name="Baldrian P."/>
            <person name="Vilgalys R."/>
            <person name="Henrissat B."/>
            <person name="Grigoriev I.V."/>
            <person name="Hibbett D."/>
            <person name="Nagy L.G."/>
            <person name="Martin F.M."/>
        </authorList>
    </citation>
    <scope>NUCLEOTIDE SEQUENCE</scope>
    <source>
        <strain evidence="6">Prilba</strain>
    </source>
</reference>
<sequence>FRRVHACVDNDKTHALPPSLGHFKLFNVGQPAHNLPPSILSKGGVFLSMYQREAMWMSFEPAYPKQAASHAVKISVGGVNVLTGLPQNQSVEGKQDYVVVGGVNGQKWLDGICTTPSVVRQLVAMPLGTGYTVEGQVTGKEDVGGIQIDVFEQYSSGDCHFTRNGLGSPNLNNYMSPRQLGLRHGDIVHLEYSVSYKLTLLNFHDVSPLISTISVFQSTFGKGKTLRDYNVQNGSTLALLVCFGSRLGDVPPGAHMISGIAAGGQISQKINRDPHPAWAYNTSNATRLHLTVINAAFFTQITGLPSPPSPISPQTYLQLKLPWYSLYDEQIPAANNFMVSSPLANVKSVGQMMGDDRAATGRIHSRPCGYCSYELATLRLSPCGHLFCDNCATTRLCPSCGVPVAHRLPFAAPMPVPGREDGDGVDATSLDERIIKLQASAKVGEVLSFKLETHAVAEPSGISNPEVRVENRGLM</sequence>
<proteinExistence type="predicted"/>
<comment type="caution">
    <text evidence="6">The sequence shown here is derived from an EMBL/GenBank/DDBJ whole genome shotgun (WGS) entry which is preliminary data.</text>
</comment>
<dbReference type="PROSITE" id="PS50089">
    <property type="entry name" value="ZF_RING_2"/>
    <property type="match status" value="1"/>
</dbReference>
<reference evidence="6" key="2">
    <citation type="journal article" date="2020" name="Nat. Commun.">
        <title>Large-scale genome sequencing of mycorrhizal fungi provides insights into the early evolution of symbiotic traits.</title>
        <authorList>
            <person name="Miyauchi S."/>
            <person name="Kiss E."/>
            <person name="Kuo A."/>
            <person name="Drula E."/>
            <person name="Kohler A."/>
            <person name="Sanchez-Garcia M."/>
            <person name="Morin E."/>
            <person name="Andreopoulos B."/>
            <person name="Barry K.W."/>
            <person name="Bonito G."/>
            <person name="Buee M."/>
            <person name="Carver A."/>
            <person name="Chen C."/>
            <person name="Cichocki N."/>
            <person name="Clum A."/>
            <person name="Culley D."/>
            <person name="Crous P.W."/>
            <person name="Fauchery L."/>
            <person name="Girlanda M."/>
            <person name="Hayes R.D."/>
            <person name="Keri Z."/>
            <person name="LaButti K."/>
            <person name="Lipzen A."/>
            <person name="Lombard V."/>
            <person name="Magnuson J."/>
            <person name="Maillard F."/>
            <person name="Murat C."/>
            <person name="Nolan M."/>
            <person name="Ohm R.A."/>
            <person name="Pangilinan J."/>
            <person name="Pereira M.F."/>
            <person name="Perotto S."/>
            <person name="Peter M."/>
            <person name="Pfister S."/>
            <person name="Riley R."/>
            <person name="Sitrit Y."/>
            <person name="Stielow J.B."/>
            <person name="Szollosi G."/>
            <person name="Zifcakova L."/>
            <person name="Stursova M."/>
            <person name="Spatafora J.W."/>
            <person name="Tedersoo L."/>
            <person name="Vaario L.M."/>
            <person name="Yamada A."/>
            <person name="Yan M."/>
            <person name="Wang P."/>
            <person name="Xu J."/>
            <person name="Bruns T."/>
            <person name="Baldrian P."/>
            <person name="Vilgalys R."/>
            <person name="Dunand C."/>
            <person name="Henrissat B."/>
            <person name="Grigoriev I.V."/>
            <person name="Hibbett D."/>
            <person name="Nagy L.G."/>
            <person name="Martin F.M."/>
        </authorList>
    </citation>
    <scope>NUCLEOTIDE SEQUENCE</scope>
    <source>
        <strain evidence="6">Prilba</strain>
    </source>
</reference>
<dbReference type="InterPro" id="IPR017907">
    <property type="entry name" value="Znf_RING_CS"/>
</dbReference>
<keyword evidence="1" id="KW-0479">Metal-binding</keyword>
<gene>
    <name evidence="6" type="ORF">DFH94DRAFT_639389</name>
</gene>
<dbReference type="SUPFAM" id="SSF57850">
    <property type="entry name" value="RING/U-box"/>
    <property type="match status" value="1"/>
</dbReference>
<keyword evidence="3" id="KW-0862">Zinc</keyword>
<evidence type="ECO:0000256" key="1">
    <source>
        <dbReference type="ARBA" id="ARBA00022723"/>
    </source>
</evidence>
<evidence type="ECO:0000256" key="4">
    <source>
        <dbReference type="PROSITE-ProRule" id="PRU00175"/>
    </source>
</evidence>
<evidence type="ECO:0000256" key="2">
    <source>
        <dbReference type="ARBA" id="ARBA00022771"/>
    </source>
</evidence>
<accession>A0A9P5JVX8</accession>
<evidence type="ECO:0000313" key="6">
    <source>
        <dbReference type="EMBL" id="KAF8466278.1"/>
    </source>
</evidence>
<keyword evidence="2 4" id="KW-0863">Zinc-finger</keyword>
<name>A0A9P5JVX8_9AGAM</name>